<sequence>MSHSIHHVPGRLRVRSNAFRCRPEEAREAQSRLASMEGVTQVRLNAHAGSITVNYDTDRLSKQTLLEAMKDLGCAPVAPRASHAAASKAGEMFGKALVGAIVNKAVERSAFKLVSVLM</sequence>
<accession>W9VUZ5</accession>
<dbReference type="Proteomes" id="UP000019460">
    <property type="component" value="Unassembled WGS sequence"/>
</dbReference>
<protein>
    <recommendedName>
        <fullName evidence="3">HMA domain-containing protein</fullName>
    </recommendedName>
</protein>
<evidence type="ECO:0000313" key="1">
    <source>
        <dbReference type="EMBL" id="EXJ14215.1"/>
    </source>
</evidence>
<dbReference type="PATRIC" id="fig|1249627.3.peg.3052"/>
<keyword evidence="2" id="KW-1185">Reference proteome</keyword>
<gene>
    <name evidence="1" type="ORF">D779_2886</name>
</gene>
<evidence type="ECO:0008006" key="3">
    <source>
        <dbReference type="Google" id="ProtNLM"/>
    </source>
</evidence>
<dbReference type="Gene3D" id="3.30.70.100">
    <property type="match status" value="1"/>
</dbReference>
<dbReference type="OrthoDB" id="9794780at2"/>
<dbReference type="SUPFAM" id="SSF55008">
    <property type="entry name" value="HMA, heavy metal-associated domain"/>
    <property type="match status" value="1"/>
</dbReference>
<dbReference type="InterPro" id="IPR036163">
    <property type="entry name" value="HMA_dom_sf"/>
</dbReference>
<evidence type="ECO:0000313" key="2">
    <source>
        <dbReference type="Proteomes" id="UP000019460"/>
    </source>
</evidence>
<dbReference type="Pfam" id="PF19991">
    <property type="entry name" value="HMA_2"/>
    <property type="match status" value="1"/>
</dbReference>
<dbReference type="STRING" id="1249627.D779_2886"/>
<organism evidence="1 2">
    <name type="scientific">Imhoffiella purpurea</name>
    <dbReference type="NCBI Taxonomy" id="1249627"/>
    <lineage>
        <taxon>Bacteria</taxon>
        <taxon>Pseudomonadati</taxon>
        <taxon>Pseudomonadota</taxon>
        <taxon>Gammaproteobacteria</taxon>
        <taxon>Chromatiales</taxon>
        <taxon>Chromatiaceae</taxon>
        <taxon>Imhoffiella</taxon>
    </lineage>
</organism>
<dbReference type="GO" id="GO:0046872">
    <property type="term" value="F:metal ion binding"/>
    <property type="evidence" value="ECO:0007669"/>
    <property type="project" value="InterPro"/>
</dbReference>
<dbReference type="AlphaFoldDB" id="W9VUZ5"/>
<dbReference type="eggNOG" id="COG2608">
    <property type="taxonomic scope" value="Bacteria"/>
</dbReference>
<reference evidence="1 2" key="1">
    <citation type="submission" date="2012-11" db="EMBL/GenBank/DDBJ databases">
        <title>Genome assembly of Thiorhodococcus sp. AK35.</title>
        <authorList>
            <person name="Nupur N."/>
            <person name="Khatri I."/>
            <person name="Subramanian S."/>
            <person name="Pinnaka A."/>
        </authorList>
    </citation>
    <scope>NUCLEOTIDE SEQUENCE [LARGE SCALE GENOMIC DNA]</scope>
    <source>
        <strain evidence="1 2">AK35</strain>
    </source>
</reference>
<dbReference type="EMBL" id="AONC01000045">
    <property type="protein sequence ID" value="EXJ14215.1"/>
    <property type="molecule type" value="Genomic_DNA"/>
</dbReference>
<proteinExistence type="predicted"/>
<name>W9VUZ5_9GAMM</name>
<comment type="caution">
    <text evidence="1">The sequence shown here is derived from an EMBL/GenBank/DDBJ whole genome shotgun (WGS) entry which is preliminary data.</text>
</comment>
<dbReference type="RefSeq" id="WP_043755498.1">
    <property type="nucleotide sequence ID" value="NZ_AONC01000045.1"/>
</dbReference>